<protein>
    <recommendedName>
        <fullName evidence="4">Protein GltF</fullName>
    </recommendedName>
</protein>
<accession>A0A0D0RRP7</accession>
<proteinExistence type="predicted"/>
<dbReference type="EMBL" id="JXCQ01000016">
    <property type="protein sequence ID" value="KIR22137.1"/>
    <property type="molecule type" value="Genomic_DNA"/>
</dbReference>
<keyword evidence="1" id="KW-0732">Signal</keyword>
<dbReference type="Pfam" id="PF06551">
    <property type="entry name" value="DUF1120"/>
    <property type="match status" value="1"/>
</dbReference>
<dbReference type="Proteomes" id="UP000032210">
    <property type="component" value="Unassembled WGS sequence"/>
</dbReference>
<sequence>MNKLFVGALTSATLLLASTTTFAASTVDLTVTGLIVPSACTPSLSSGGVIDHGKISAKDLNTDNPTVIGNHTLTMTVLCEGQTLIALQSEDNRKGSSISNSDYGLGLINGTEKLGHYHLRIANPIADGVPVQSIASQNGQDNWYLERFWDPTLYMSVADMSDPAQPVPVQELLLDLQVDTSINRTDGLDLSNEVQIDGSATLTVIYL</sequence>
<name>A0A0D0RRP7_PSEFL</name>
<evidence type="ECO:0000256" key="1">
    <source>
        <dbReference type="SAM" id="SignalP"/>
    </source>
</evidence>
<evidence type="ECO:0000313" key="3">
    <source>
        <dbReference type="Proteomes" id="UP000032210"/>
    </source>
</evidence>
<dbReference type="RefSeq" id="WP_043048605.1">
    <property type="nucleotide sequence ID" value="NZ_JXCQ01000016.1"/>
</dbReference>
<dbReference type="AlphaFoldDB" id="A0A0D0RRP7"/>
<feature type="chain" id="PRO_5002237078" description="Protein GltF" evidence="1">
    <location>
        <begin position="24"/>
        <end position="207"/>
    </location>
</feature>
<dbReference type="PATRIC" id="fig|294.125.peg.2412"/>
<comment type="caution">
    <text evidence="2">The sequence shown here is derived from an EMBL/GenBank/DDBJ whole genome shotgun (WGS) entry which is preliminary data.</text>
</comment>
<organism evidence="2 3">
    <name type="scientific">Pseudomonas fluorescens</name>
    <dbReference type="NCBI Taxonomy" id="294"/>
    <lineage>
        <taxon>Bacteria</taxon>
        <taxon>Pseudomonadati</taxon>
        <taxon>Pseudomonadota</taxon>
        <taxon>Gammaproteobacteria</taxon>
        <taxon>Pseudomonadales</taxon>
        <taxon>Pseudomonadaceae</taxon>
        <taxon>Pseudomonas</taxon>
    </lineage>
</organism>
<evidence type="ECO:0000313" key="2">
    <source>
        <dbReference type="EMBL" id="KIR22137.1"/>
    </source>
</evidence>
<evidence type="ECO:0008006" key="4">
    <source>
        <dbReference type="Google" id="ProtNLM"/>
    </source>
</evidence>
<gene>
    <name evidence="2" type="ORF">PFLU3_23520</name>
</gene>
<feature type="signal peptide" evidence="1">
    <location>
        <begin position="1"/>
        <end position="23"/>
    </location>
</feature>
<reference evidence="2 3" key="1">
    <citation type="submission" date="2015-01" db="EMBL/GenBank/DDBJ databases">
        <title>Genome sequence of the beneficial rhizobacterium Pseudomonas fluorescens 2-79.</title>
        <authorList>
            <person name="Thuermer A."/>
            <person name="Daniel R."/>
        </authorList>
    </citation>
    <scope>NUCLEOTIDE SEQUENCE [LARGE SCALE GENOMIC DNA]</scope>
    <source>
        <strain evidence="2 3">2-79</strain>
    </source>
</reference>
<dbReference type="InterPro" id="IPR010546">
    <property type="entry name" value="DUF1120"/>
</dbReference>